<evidence type="ECO:0000313" key="2">
    <source>
        <dbReference type="EMBL" id="PHX54358.1"/>
    </source>
</evidence>
<comment type="caution">
    <text evidence="2">The sequence shown here is derived from an EMBL/GenBank/DDBJ whole genome shotgun (WGS) entry which is preliminary data.</text>
</comment>
<name>A0A2G4EY03_9CYAN</name>
<keyword evidence="3" id="KW-1185">Reference proteome</keyword>
<dbReference type="OrthoDB" id="423026at2"/>
<feature type="chain" id="PRO_5013787604" evidence="1">
    <location>
        <begin position="30"/>
        <end position="157"/>
    </location>
</feature>
<keyword evidence="1" id="KW-0732">Signal</keyword>
<dbReference type="AlphaFoldDB" id="A0A2G4EY03"/>
<sequence>MNLKSIAKTNLLLSSLIISLGLQALPAAAASVTDAQVSALVEALRQAAPPQTANDGMYSQWQLLPSNISRWAKFCTKQDLTPQQFEADATKAKSIVTCIARDLLRDEYKASGNNETAAIRRAACWWMTGESAACKSGATATYADKVVSVYQQQRPKK</sequence>
<dbReference type="EMBL" id="NXIB02000106">
    <property type="protein sequence ID" value="PHX54358.1"/>
    <property type="molecule type" value="Genomic_DNA"/>
</dbReference>
<gene>
    <name evidence="2" type="ORF">CP500_016520</name>
</gene>
<organism evidence="2 3">
    <name type="scientific">Tychonema bourrellyi FEM_GT703</name>
    <dbReference type="NCBI Taxonomy" id="2040638"/>
    <lineage>
        <taxon>Bacteria</taxon>
        <taxon>Bacillati</taxon>
        <taxon>Cyanobacteriota</taxon>
        <taxon>Cyanophyceae</taxon>
        <taxon>Oscillatoriophycideae</taxon>
        <taxon>Oscillatoriales</taxon>
        <taxon>Microcoleaceae</taxon>
        <taxon>Tychonema</taxon>
    </lineage>
</organism>
<accession>A0A2G4EY03</accession>
<evidence type="ECO:0000256" key="1">
    <source>
        <dbReference type="SAM" id="SignalP"/>
    </source>
</evidence>
<evidence type="ECO:0000313" key="3">
    <source>
        <dbReference type="Proteomes" id="UP000226442"/>
    </source>
</evidence>
<proteinExistence type="predicted"/>
<reference evidence="2" key="1">
    <citation type="submission" date="2017-10" db="EMBL/GenBank/DDBJ databases">
        <title>Draft genome sequence of the planktic cyanobacteria Tychonema bourrellyi isolated from alpine lentic freshwater.</title>
        <authorList>
            <person name="Tett A."/>
            <person name="Armanini F."/>
            <person name="Asnicar F."/>
            <person name="Boscaini A."/>
            <person name="Pasolli E."/>
            <person name="Zolfo M."/>
            <person name="Donati C."/>
            <person name="Salmaso N."/>
            <person name="Segata N."/>
        </authorList>
    </citation>
    <scope>NUCLEOTIDE SEQUENCE</scope>
    <source>
        <strain evidence="2">FEM_GT703</strain>
    </source>
</reference>
<dbReference type="RefSeq" id="WP_096830402.1">
    <property type="nucleotide sequence ID" value="NZ_NXIB02000106.1"/>
</dbReference>
<protein>
    <submittedName>
        <fullName evidence="2">Uncharacterized protein</fullName>
    </submittedName>
</protein>
<dbReference type="Proteomes" id="UP000226442">
    <property type="component" value="Unassembled WGS sequence"/>
</dbReference>
<feature type="signal peptide" evidence="1">
    <location>
        <begin position="1"/>
        <end position="29"/>
    </location>
</feature>